<evidence type="ECO:0000256" key="2">
    <source>
        <dbReference type="ARBA" id="ARBA00023015"/>
    </source>
</evidence>
<evidence type="ECO:0000256" key="3">
    <source>
        <dbReference type="ARBA" id="ARBA00023125"/>
    </source>
</evidence>
<keyword evidence="4" id="KW-0804">Transcription</keyword>
<dbReference type="OrthoDB" id="9775106at2"/>
<dbReference type="PROSITE" id="PS00356">
    <property type="entry name" value="HTH_LACI_1"/>
    <property type="match status" value="1"/>
</dbReference>
<name>A0A2V3WA36_9BACI</name>
<dbReference type="PROSITE" id="PS50932">
    <property type="entry name" value="HTH_LACI_2"/>
    <property type="match status" value="1"/>
</dbReference>
<evidence type="ECO:0000256" key="4">
    <source>
        <dbReference type="ARBA" id="ARBA00023163"/>
    </source>
</evidence>
<dbReference type="Pfam" id="PF13377">
    <property type="entry name" value="Peripla_BP_3"/>
    <property type="match status" value="1"/>
</dbReference>
<dbReference type="EMBL" id="QJJR01000007">
    <property type="protein sequence ID" value="PXW90962.1"/>
    <property type="molecule type" value="Genomic_DNA"/>
</dbReference>
<dbReference type="InterPro" id="IPR028082">
    <property type="entry name" value="Peripla_BP_I"/>
</dbReference>
<dbReference type="SUPFAM" id="SSF53822">
    <property type="entry name" value="Periplasmic binding protein-like I"/>
    <property type="match status" value="1"/>
</dbReference>
<dbReference type="Proteomes" id="UP000247922">
    <property type="component" value="Unassembled WGS sequence"/>
</dbReference>
<dbReference type="InterPro" id="IPR046335">
    <property type="entry name" value="LacI/GalR-like_sensor"/>
</dbReference>
<organism evidence="6 7">
    <name type="scientific">Streptohalobacillus salinus</name>
    <dbReference type="NCBI Taxonomy" id="621096"/>
    <lineage>
        <taxon>Bacteria</taxon>
        <taxon>Bacillati</taxon>
        <taxon>Bacillota</taxon>
        <taxon>Bacilli</taxon>
        <taxon>Bacillales</taxon>
        <taxon>Bacillaceae</taxon>
        <taxon>Streptohalobacillus</taxon>
    </lineage>
</organism>
<dbReference type="SMART" id="SM00354">
    <property type="entry name" value="HTH_LACI"/>
    <property type="match status" value="1"/>
</dbReference>
<sequence length="337" mass="37137">MTTIYDIAKQTGVSITTVSKALNNYPDVGVKTKAKILAAVEEMGYYPNSSARTLTTKKSWTLGVIFIEDLGVGIKHPFFSAVIQSFKQEVEKLGYDLIFLSQNIGQEKKSYLDHAIYRGVDGVVIVSSVKDDLEVLKLIDSKIPTVVIDLHSNKSSVVYSDNFSGSELAVEHLFKLGHEKIAHIRGHQLTFAGFERYRGFMHAAEKFSLTIPSSYIVEGDFFSYEGGYNAMCKLLELKEPPTAVYTAGDMMAIGAINAITDHGLDVPKDISVVGFDDIELSKFMTPKLTTVKQNTDLIGENAAKLLLNQISENHKVFTAVTIPVELINRASTAEVKK</sequence>
<dbReference type="RefSeq" id="WP_110251523.1">
    <property type="nucleotide sequence ID" value="NZ_QJJR01000007.1"/>
</dbReference>
<dbReference type="GO" id="GO:0000976">
    <property type="term" value="F:transcription cis-regulatory region binding"/>
    <property type="evidence" value="ECO:0007669"/>
    <property type="project" value="TreeGrafter"/>
</dbReference>
<feature type="domain" description="HTH lacI-type" evidence="5">
    <location>
        <begin position="2"/>
        <end position="56"/>
    </location>
</feature>
<dbReference type="Pfam" id="PF00356">
    <property type="entry name" value="LacI"/>
    <property type="match status" value="1"/>
</dbReference>
<dbReference type="CDD" id="cd01392">
    <property type="entry name" value="HTH_LacI"/>
    <property type="match status" value="1"/>
</dbReference>
<comment type="caution">
    <text evidence="6">The sequence shown here is derived from an EMBL/GenBank/DDBJ whole genome shotgun (WGS) entry which is preliminary data.</text>
</comment>
<dbReference type="SUPFAM" id="SSF47413">
    <property type="entry name" value="lambda repressor-like DNA-binding domains"/>
    <property type="match status" value="1"/>
</dbReference>
<keyword evidence="2" id="KW-0805">Transcription regulation</keyword>
<dbReference type="Gene3D" id="3.40.50.2300">
    <property type="match status" value="2"/>
</dbReference>
<keyword evidence="3" id="KW-0238">DNA-binding</keyword>
<reference evidence="6 7" key="1">
    <citation type="submission" date="2018-05" db="EMBL/GenBank/DDBJ databases">
        <title>Genomic Encyclopedia of Type Strains, Phase IV (KMG-IV): sequencing the most valuable type-strain genomes for metagenomic binning, comparative biology and taxonomic classification.</title>
        <authorList>
            <person name="Goeker M."/>
        </authorList>
    </citation>
    <scope>NUCLEOTIDE SEQUENCE [LARGE SCALE GENOMIC DNA]</scope>
    <source>
        <strain evidence="6 7">DSM 22440</strain>
    </source>
</reference>
<evidence type="ECO:0000313" key="7">
    <source>
        <dbReference type="Proteomes" id="UP000247922"/>
    </source>
</evidence>
<dbReference type="CDD" id="cd06267">
    <property type="entry name" value="PBP1_LacI_sugar_binding-like"/>
    <property type="match status" value="1"/>
</dbReference>
<evidence type="ECO:0000256" key="1">
    <source>
        <dbReference type="ARBA" id="ARBA00022491"/>
    </source>
</evidence>
<dbReference type="PANTHER" id="PTHR30146:SF148">
    <property type="entry name" value="HTH-TYPE TRANSCRIPTIONAL REPRESSOR PURR-RELATED"/>
    <property type="match status" value="1"/>
</dbReference>
<protein>
    <submittedName>
        <fullName evidence="6">LacI family transcriptional regulator</fullName>
    </submittedName>
</protein>
<dbReference type="AlphaFoldDB" id="A0A2V3WA36"/>
<dbReference type="PANTHER" id="PTHR30146">
    <property type="entry name" value="LACI-RELATED TRANSCRIPTIONAL REPRESSOR"/>
    <property type="match status" value="1"/>
</dbReference>
<keyword evidence="1" id="KW-0678">Repressor</keyword>
<evidence type="ECO:0000313" key="6">
    <source>
        <dbReference type="EMBL" id="PXW90962.1"/>
    </source>
</evidence>
<evidence type="ECO:0000259" key="5">
    <source>
        <dbReference type="PROSITE" id="PS50932"/>
    </source>
</evidence>
<dbReference type="InterPro" id="IPR010982">
    <property type="entry name" value="Lambda_DNA-bd_dom_sf"/>
</dbReference>
<accession>A0A2V3WA36</accession>
<dbReference type="GO" id="GO:0003700">
    <property type="term" value="F:DNA-binding transcription factor activity"/>
    <property type="evidence" value="ECO:0007669"/>
    <property type="project" value="TreeGrafter"/>
</dbReference>
<dbReference type="Gene3D" id="1.10.260.40">
    <property type="entry name" value="lambda repressor-like DNA-binding domains"/>
    <property type="match status" value="1"/>
</dbReference>
<dbReference type="InterPro" id="IPR000843">
    <property type="entry name" value="HTH_LacI"/>
</dbReference>
<gene>
    <name evidence="6" type="ORF">DES38_10794</name>
</gene>
<proteinExistence type="predicted"/>
<keyword evidence="7" id="KW-1185">Reference proteome</keyword>